<name>A0AAD3H536_9STRA</name>
<dbReference type="PANTHER" id="PTHR12246">
    <property type="entry name" value="PALMITOYLTRANSFERASE ZDHHC16"/>
    <property type="match status" value="1"/>
</dbReference>
<dbReference type="PROSITE" id="PS50216">
    <property type="entry name" value="DHHC"/>
    <property type="match status" value="1"/>
</dbReference>
<comment type="similarity">
    <text evidence="7">Belongs to the DHHC palmitoyltransferase family.</text>
</comment>
<evidence type="ECO:0000256" key="6">
    <source>
        <dbReference type="ARBA" id="ARBA00023315"/>
    </source>
</evidence>
<dbReference type="Pfam" id="PF01529">
    <property type="entry name" value="DHHC"/>
    <property type="match status" value="1"/>
</dbReference>
<dbReference type="GO" id="GO:0016020">
    <property type="term" value="C:membrane"/>
    <property type="evidence" value="ECO:0007669"/>
    <property type="project" value="UniProtKB-SubCell"/>
</dbReference>
<comment type="catalytic activity">
    <reaction evidence="7">
        <text>L-cysteinyl-[protein] + hexadecanoyl-CoA = S-hexadecanoyl-L-cysteinyl-[protein] + CoA</text>
        <dbReference type="Rhea" id="RHEA:36683"/>
        <dbReference type="Rhea" id="RHEA-COMP:10131"/>
        <dbReference type="Rhea" id="RHEA-COMP:11032"/>
        <dbReference type="ChEBI" id="CHEBI:29950"/>
        <dbReference type="ChEBI" id="CHEBI:57287"/>
        <dbReference type="ChEBI" id="CHEBI:57379"/>
        <dbReference type="ChEBI" id="CHEBI:74151"/>
        <dbReference type="EC" id="2.3.1.225"/>
    </reaction>
</comment>
<evidence type="ECO:0000313" key="10">
    <source>
        <dbReference type="Proteomes" id="UP001054902"/>
    </source>
</evidence>
<keyword evidence="10" id="KW-1185">Reference proteome</keyword>
<keyword evidence="6 7" id="KW-0012">Acyltransferase</keyword>
<evidence type="ECO:0000256" key="3">
    <source>
        <dbReference type="ARBA" id="ARBA00022692"/>
    </source>
</evidence>
<sequence length="303" mass="35256">MTCYSSPGVLNTLYTNDCRKKKWQSHFGQGGTAYISTYININKEKERVALHFHNANEDMHPKQGSVFIPNPCSDYCKKCEMKRPPRTHHCSTCNRCVLQMDHHCIWFNNCIGYYNYRSFLLSLIYLSSACWYGVFILFRPFYTIMQEQVKTKGFRMMYENGTGFLDLPMPRDMWNEIQETGTLNVNVVLRIIAPFLFLTAMALTVFLKSHLRYVDNGLTTLERVATITFLKKQKMEEQGIDSSDSPAQKENENKYAGMKIVNPFDQGVRNNFQQVFGSNLWLLLLPWPVEAAKPFQPHKSKFE</sequence>
<dbReference type="Proteomes" id="UP001054902">
    <property type="component" value="Unassembled WGS sequence"/>
</dbReference>
<keyword evidence="2 7" id="KW-0808">Transferase</keyword>
<keyword evidence="4 7" id="KW-1133">Transmembrane helix</keyword>
<reference evidence="9 10" key="1">
    <citation type="journal article" date="2021" name="Sci. Rep.">
        <title>The genome of the diatom Chaetoceros tenuissimus carries an ancient integrated fragment of an extant virus.</title>
        <authorList>
            <person name="Hongo Y."/>
            <person name="Kimura K."/>
            <person name="Takaki Y."/>
            <person name="Yoshida Y."/>
            <person name="Baba S."/>
            <person name="Kobayashi G."/>
            <person name="Nagasaki K."/>
            <person name="Hano T."/>
            <person name="Tomaru Y."/>
        </authorList>
    </citation>
    <scope>NUCLEOTIDE SEQUENCE [LARGE SCALE GENOMIC DNA]</scope>
    <source>
        <strain evidence="9 10">NIES-3715</strain>
    </source>
</reference>
<keyword evidence="5 7" id="KW-0472">Membrane</keyword>
<gene>
    <name evidence="9" type="ORF">CTEN210_06730</name>
</gene>
<feature type="transmembrane region" description="Helical" evidence="7">
    <location>
        <begin position="119"/>
        <end position="138"/>
    </location>
</feature>
<dbReference type="InterPro" id="IPR001594">
    <property type="entry name" value="Palmitoyltrfase_DHHC"/>
</dbReference>
<proteinExistence type="inferred from homology"/>
<evidence type="ECO:0000256" key="7">
    <source>
        <dbReference type="RuleBase" id="RU079119"/>
    </source>
</evidence>
<comment type="domain">
    <text evidence="7">The DHHC domain is required for palmitoyltransferase activity.</text>
</comment>
<dbReference type="AlphaFoldDB" id="A0AAD3H536"/>
<feature type="domain" description="Palmitoyltransferase DHHC" evidence="8">
    <location>
        <begin position="73"/>
        <end position="224"/>
    </location>
</feature>
<evidence type="ECO:0000313" key="9">
    <source>
        <dbReference type="EMBL" id="GFH50254.1"/>
    </source>
</evidence>
<comment type="subcellular location">
    <subcellularLocation>
        <location evidence="1">Membrane</location>
        <topology evidence="1">Multi-pass membrane protein</topology>
    </subcellularLocation>
</comment>
<comment type="caution">
    <text evidence="9">The sequence shown here is derived from an EMBL/GenBank/DDBJ whole genome shotgun (WGS) entry which is preliminary data.</text>
</comment>
<evidence type="ECO:0000256" key="4">
    <source>
        <dbReference type="ARBA" id="ARBA00022989"/>
    </source>
</evidence>
<protein>
    <recommendedName>
        <fullName evidence="7">Palmitoyltransferase</fullName>
        <ecNumber evidence="7">2.3.1.225</ecNumber>
    </recommendedName>
</protein>
<evidence type="ECO:0000256" key="1">
    <source>
        <dbReference type="ARBA" id="ARBA00004141"/>
    </source>
</evidence>
<evidence type="ECO:0000259" key="8">
    <source>
        <dbReference type="Pfam" id="PF01529"/>
    </source>
</evidence>
<organism evidence="9 10">
    <name type="scientific">Chaetoceros tenuissimus</name>
    <dbReference type="NCBI Taxonomy" id="426638"/>
    <lineage>
        <taxon>Eukaryota</taxon>
        <taxon>Sar</taxon>
        <taxon>Stramenopiles</taxon>
        <taxon>Ochrophyta</taxon>
        <taxon>Bacillariophyta</taxon>
        <taxon>Coscinodiscophyceae</taxon>
        <taxon>Chaetocerotophycidae</taxon>
        <taxon>Chaetocerotales</taxon>
        <taxon>Chaetocerotaceae</taxon>
        <taxon>Chaetoceros</taxon>
    </lineage>
</organism>
<dbReference type="EC" id="2.3.1.225" evidence="7"/>
<evidence type="ECO:0000256" key="2">
    <source>
        <dbReference type="ARBA" id="ARBA00022679"/>
    </source>
</evidence>
<dbReference type="InterPro" id="IPR039859">
    <property type="entry name" value="PFA4/ZDH16/20/ERF2-like"/>
</dbReference>
<feature type="transmembrane region" description="Helical" evidence="7">
    <location>
        <begin position="187"/>
        <end position="207"/>
    </location>
</feature>
<dbReference type="EMBL" id="BLLK01000038">
    <property type="protein sequence ID" value="GFH50254.1"/>
    <property type="molecule type" value="Genomic_DNA"/>
</dbReference>
<accession>A0AAD3H536</accession>
<evidence type="ECO:0000256" key="5">
    <source>
        <dbReference type="ARBA" id="ARBA00023136"/>
    </source>
</evidence>
<keyword evidence="3 7" id="KW-0812">Transmembrane</keyword>
<dbReference type="GO" id="GO:0019706">
    <property type="term" value="F:protein-cysteine S-palmitoyltransferase activity"/>
    <property type="evidence" value="ECO:0007669"/>
    <property type="project" value="UniProtKB-EC"/>
</dbReference>